<comment type="caution">
    <text evidence="1">The sequence shown here is derived from an EMBL/GenBank/DDBJ whole genome shotgun (WGS) entry which is preliminary data.</text>
</comment>
<sequence>RKLEKEFALHGGAPATNESDEYEEDHEESEPIASVNGTTKYDNGDMQVTVTTSEISREDKDNSSEKTQAAAPRLMFSQFLGGKFYQGILPLCPRFLLKSLMATSNDGMGSSTSVLV</sequence>
<evidence type="ECO:0000313" key="1">
    <source>
        <dbReference type="EMBL" id="KAL3596340.1"/>
    </source>
</evidence>
<dbReference type="EMBL" id="RCHU02000004">
    <property type="protein sequence ID" value="KAL3596340.1"/>
    <property type="molecule type" value="Genomic_DNA"/>
</dbReference>
<gene>
    <name evidence="1" type="ORF">D5086_007977</name>
</gene>
<organism evidence="1 2">
    <name type="scientific">Populus alba</name>
    <name type="common">White poplar</name>
    <dbReference type="NCBI Taxonomy" id="43335"/>
    <lineage>
        <taxon>Eukaryota</taxon>
        <taxon>Viridiplantae</taxon>
        <taxon>Streptophyta</taxon>
        <taxon>Embryophyta</taxon>
        <taxon>Tracheophyta</taxon>
        <taxon>Spermatophyta</taxon>
        <taxon>Magnoliopsida</taxon>
        <taxon>eudicotyledons</taxon>
        <taxon>Gunneridae</taxon>
        <taxon>Pentapetalae</taxon>
        <taxon>rosids</taxon>
        <taxon>fabids</taxon>
        <taxon>Malpighiales</taxon>
        <taxon>Salicaceae</taxon>
        <taxon>Saliceae</taxon>
        <taxon>Populus</taxon>
    </lineage>
</organism>
<dbReference type="Proteomes" id="UP000309997">
    <property type="component" value="Unassembled WGS sequence"/>
</dbReference>
<proteinExistence type="predicted"/>
<evidence type="ECO:0000313" key="2">
    <source>
        <dbReference type="Proteomes" id="UP000309997"/>
    </source>
</evidence>
<feature type="non-terminal residue" evidence="1">
    <location>
        <position position="1"/>
    </location>
</feature>
<reference evidence="1 2" key="1">
    <citation type="journal article" date="2024" name="Plant Biotechnol. J.">
        <title>Genome and CRISPR/Cas9 system of a widespread forest tree (Populus alba) in the world.</title>
        <authorList>
            <person name="Liu Y.J."/>
            <person name="Jiang P.F."/>
            <person name="Han X.M."/>
            <person name="Li X.Y."/>
            <person name="Wang H.M."/>
            <person name="Wang Y.J."/>
            <person name="Wang X.X."/>
            <person name="Zeng Q.Y."/>
        </authorList>
    </citation>
    <scope>NUCLEOTIDE SEQUENCE [LARGE SCALE GENOMIC DNA]</scope>
    <source>
        <strain evidence="2">cv. PAL-ZL1</strain>
    </source>
</reference>
<name>A0ACC4CFP4_POPAL</name>
<keyword evidence="2" id="KW-1185">Reference proteome</keyword>
<protein>
    <submittedName>
        <fullName evidence="1">Uncharacterized protein</fullName>
    </submittedName>
</protein>
<accession>A0ACC4CFP4</accession>